<dbReference type="GO" id="GO:0003677">
    <property type="term" value="F:DNA binding"/>
    <property type="evidence" value="ECO:0007669"/>
    <property type="project" value="UniProtKB-KW"/>
</dbReference>
<dbReference type="InterPro" id="IPR036864">
    <property type="entry name" value="Zn2-C6_fun-type_DNA-bd_sf"/>
</dbReference>
<evidence type="ECO:0000256" key="4">
    <source>
        <dbReference type="ARBA" id="ARBA00023015"/>
    </source>
</evidence>
<dbReference type="GO" id="GO:0006351">
    <property type="term" value="P:DNA-templated transcription"/>
    <property type="evidence" value="ECO:0007669"/>
    <property type="project" value="InterPro"/>
</dbReference>
<dbReference type="InterPro" id="IPR007219">
    <property type="entry name" value="XnlR_reg_dom"/>
</dbReference>
<keyword evidence="11" id="KW-1185">Reference proteome</keyword>
<evidence type="ECO:0000256" key="2">
    <source>
        <dbReference type="ARBA" id="ARBA00022723"/>
    </source>
</evidence>
<evidence type="ECO:0000313" key="10">
    <source>
        <dbReference type="EMBL" id="CZR57489.1"/>
    </source>
</evidence>
<evidence type="ECO:0000256" key="1">
    <source>
        <dbReference type="ARBA" id="ARBA00004123"/>
    </source>
</evidence>
<reference evidence="10 11" key="1">
    <citation type="submission" date="2016-03" db="EMBL/GenBank/DDBJ databases">
        <authorList>
            <person name="Ploux O."/>
        </authorList>
    </citation>
    <scope>NUCLEOTIDE SEQUENCE [LARGE SCALE GENOMIC DNA]</scope>
    <source>
        <strain evidence="10 11">UAMH 11012</strain>
    </source>
</reference>
<keyword evidence="4" id="KW-0805">Transcription regulation</keyword>
<dbReference type="CDD" id="cd00067">
    <property type="entry name" value="GAL4"/>
    <property type="match status" value="1"/>
</dbReference>
<keyword evidence="6" id="KW-0804">Transcription</keyword>
<dbReference type="SMART" id="SM00906">
    <property type="entry name" value="Fungal_trans"/>
    <property type="match status" value="1"/>
</dbReference>
<evidence type="ECO:0000259" key="9">
    <source>
        <dbReference type="SMART" id="SM00906"/>
    </source>
</evidence>
<gene>
    <name evidence="10" type="ORF">PAC_07378</name>
</gene>
<dbReference type="AlphaFoldDB" id="A0A1L7WXK2"/>
<feature type="domain" description="Xylanolytic transcriptional activator regulatory" evidence="9">
    <location>
        <begin position="346"/>
        <end position="430"/>
    </location>
</feature>
<evidence type="ECO:0000256" key="7">
    <source>
        <dbReference type="ARBA" id="ARBA00023242"/>
    </source>
</evidence>
<dbReference type="PANTHER" id="PTHR31313:SF86">
    <property type="entry name" value="ZN(2)-C6 FUNGAL-TYPE DOMAIN-CONTAINING PROTEIN"/>
    <property type="match status" value="1"/>
</dbReference>
<dbReference type="GO" id="GO:0005634">
    <property type="term" value="C:nucleus"/>
    <property type="evidence" value="ECO:0007669"/>
    <property type="project" value="UniProtKB-SubCell"/>
</dbReference>
<dbReference type="Proteomes" id="UP000184330">
    <property type="component" value="Unassembled WGS sequence"/>
</dbReference>
<feature type="region of interest" description="Disordered" evidence="8">
    <location>
        <begin position="617"/>
        <end position="647"/>
    </location>
</feature>
<keyword evidence="7" id="KW-0539">Nucleus</keyword>
<feature type="compositionally biased region" description="Polar residues" evidence="8">
    <location>
        <begin position="106"/>
        <end position="118"/>
    </location>
</feature>
<dbReference type="CDD" id="cd12148">
    <property type="entry name" value="fungal_TF_MHR"/>
    <property type="match status" value="1"/>
</dbReference>
<feature type="region of interest" description="Disordered" evidence="8">
    <location>
        <begin position="1"/>
        <end position="28"/>
    </location>
</feature>
<dbReference type="PANTHER" id="PTHR31313">
    <property type="entry name" value="TY1 ENHANCER ACTIVATOR"/>
    <property type="match status" value="1"/>
</dbReference>
<feature type="compositionally biased region" description="Basic and acidic residues" evidence="8">
    <location>
        <begin position="636"/>
        <end position="645"/>
    </location>
</feature>
<dbReference type="EMBL" id="FJOG01000010">
    <property type="protein sequence ID" value="CZR57489.1"/>
    <property type="molecule type" value="Genomic_DNA"/>
</dbReference>
<dbReference type="GO" id="GO:0000981">
    <property type="term" value="F:DNA-binding transcription factor activity, RNA polymerase II-specific"/>
    <property type="evidence" value="ECO:0007669"/>
    <property type="project" value="InterPro"/>
</dbReference>
<proteinExistence type="predicted"/>
<dbReference type="InterPro" id="IPR051615">
    <property type="entry name" value="Transcr_Regulatory_Elem"/>
</dbReference>
<dbReference type="Gene3D" id="4.10.240.10">
    <property type="entry name" value="Zn(2)-C6 fungal-type DNA-binding domain"/>
    <property type="match status" value="1"/>
</dbReference>
<comment type="subcellular location">
    <subcellularLocation>
        <location evidence="1">Nucleus</location>
    </subcellularLocation>
</comment>
<dbReference type="Pfam" id="PF04082">
    <property type="entry name" value="Fungal_trans"/>
    <property type="match status" value="1"/>
</dbReference>
<dbReference type="OrthoDB" id="4161332at2759"/>
<keyword evidence="5" id="KW-0238">DNA-binding</keyword>
<dbReference type="STRING" id="576137.A0A1L7WXK2"/>
<organism evidence="10 11">
    <name type="scientific">Phialocephala subalpina</name>
    <dbReference type="NCBI Taxonomy" id="576137"/>
    <lineage>
        <taxon>Eukaryota</taxon>
        <taxon>Fungi</taxon>
        <taxon>Dikarya</taxon>
        <taxon>Ascomycota</taxon>
        <taxon>Pezizomycotina</taxon>
        <taxon>Leotiomycetes</taxon>
        <taxon>Helotiales</taxon>
        <taxon>Mollisiaceae</taxon>
        <taxon>Phialocephala</taxon>
        <taxon>Phialocephala fortinii species complex</taxon>
    </lineage>
</organism>
<evidence type="ECO:0000256" key="6">
    <source>
        <dbReference type="ARBA" id="ARBA00023163"/>
    </source>
</evidence>
<evidence type="ECO:0000256" key="8">
    <source>
        <dbReference type="SAM" id="MobiDB-lite"/>
    </source>
</evidence>
<name>A0A1L7WXK2_9HELO</name>
<evidence type="ECO:0000256" key="3">
    <source>
        <dbReference type="ARBA" id="ARBA00022833"/>
    </source>
</evidence>
<feature type="region of interest" description="Disordered" evidence="8">
    <location>
        <begin position="93"/>
        <end position="152"/>
    </location>
</feature>
<evidence type="ECO:0000313" key="11">
    <source>
        <dbReference type="Proteomes" id="UP000184330"/>
    </source>
</evidence>
<sequence>MSHPEANIEVSSLSPPPTSKRRRRNPTTSIVCRTCSQIKCDGTQDGCSNCTSSSQECIFPVDGRRESTRTTKADFQALQDELKSVRALLQAQSPPIPRNSGEHLQDQNVPRNLDNSPPNRVKDTSRTRWSAPASGLGEERRTNGLGTQALSPSEARLAGTISETGELQVHGITSTLHQSTETDIHQERYDSADTNNVAKEIAKAQLISNAAIQRQCETTLIRQPGLNIDFDGRPPDLAFHLLDLHWNSQHFSFLLSYRPVITDSLINKGSYCNRLLLNAIYYSSSLHSNLPSLRSDPSDPSTTGLQFYQRFKQLLPEYIDKASIPTAVALLLCGASLVSHGKQSAGWILCGTAYRHLIDLGCHLSIQIQDQPTTKSTKSTKSKEMVITNEMKRRLYWGAYMTDKFQSLYLGRTPVLKGRDTRVPREYLDTFEELEEWKPYSDFHSPSQSPSPNSSYTPRPAYATTTALALVGLAEVIEMIIDEFYSIGSIKTLPDVLLRSKAEIQPRLISWKMDLPPHLHFEPGVDETPPPHQITPHAMYFTTLILLERPFLETGHLAFAADSTSPLLSEERCEGAAVKIWHLLKAYKETFTLRHAPYLISYAAYSAALDIEEFDAEGGAPSETAEASVEGGGMERSSEQIHDVTDSSSNINAEFNTEGMEHAGFEMLGEVDLWNQTQWLETIVTDQGLLSDSMYGMFTPDDGNILRF</sequence>
<protein>
    <recommendedName>
        <fullName evidence="9">Xylanolytic transcriptional activator regulatory domain-containing protein</fullName>
    </recommendedName>
</protein>
<accession>A0A1L7WXK2</accession>
<keyword evidence="3" id="KW-0862">Zinc</keyword>
<keyword evidence="2" id="KW-0479">Metal-binding</keyword>
<evidence type="ECO:0000256" key="5">
    <source>
        <dbReference type="ARBA" id="ARBA00023125"/>
    </source>
</evidence>
<dbReference type="GO" id="GO:0008270">
    <property type="term" value="F:zinc ion binding"/>
    <property type="evidence" value="ECO:0007669"/>
    <property type="project" value="InterPro"/>
</dbReference>
<dbReference type="InterPro" id="IPR001138">
    <property type="entry name" value="Zn2Cys6_DnaBD"/>
</dbReference>